<evidence type="ECO:0000256" key="1">
    <source>
        <dbReference type="SAM" id="SignalP"/>
    </source>
</evidence>
<reference evidence="2" key="1">
    <citation type="submission" date="2018-01" db="EMBL/GenBank/DDBJ databases">
        <title>An insight into the sialome of Amazonian anophelines.</title>
        <authorList>
            <person name="Ribeiro J.M."/>
            <person name="Scarpassa V."/>
            <person name="Calvo E."/>
        </authorList>
    </citation>
    <scope>NUCLEOTIDE SEQUENCE</scope>
</reference>
<dbReference type="EMBL" id="GGFL01007862">
    <property type="protein sequence ID" value="MBW72040.1"/>
    <property type="molecule type" value="Transcribed_RNA"/>
</dbReference>
<name>A0A2M4D395_ANODA</name>
<feature type="signal peptide" evidence="1">
    <location>
        <begin position="1"/>
        <end position="21"/>
    </location>
</feature>
<organism evidence="2">
    <name type="scientific">Anopheles darlingi</name>
    <name type="common">Mosquito</name>
    <dbReference type="NCBI Taxonomy" id="43151"/>
    <lineage>
        <taxon>Eukaryota</taxon>
        <taxon>Metazoa</taxon>
        <taxon>Ecdysozoa</taxon>
        <taxon>Arthropoda</taxon>
        <taxon>Hexapoda</taxon>
        <taxon>Insecta</taxon>
        <taxon>Pterygota</taxon>
        <taxon>Neoptera</taxon>
        <taxon>Endopterygota</taxon>
        <taxon>Diptera</taxon>
        <taxon>Nematocera</taxon>
        <taxon>Culicoidea</taxon>
        <taxon>Culicidae</taxon>
        <taxon>Anophelinae</taxon>
        <taxon>Anopheles</taxon>
    </lineage>
</organism>
<keyword evidence="1" id="KW-0732">Signal</keyword>
<proteinExistence type="predicted"/>
<accession>A0A2M4D395</accession>
<dbReference type="AlphaFoldDB" id="A0A2M4D395"/>
<evidence type="ECO:0000313" key="2">
    <source>
        <dbReference type="EMBL" id="MBW72040.1"/>
    </source>
</evidence>
<sequence>MRNCGHFSRIFSLRFMRLCEAVAVTAAAAVCVVAAPYEVTYCNLEATKSTSRRCCQSQNIIQAGLSL</sequence>
<feature type="chain" id="PRO_5014785773" evidence="1">
    <location>
        <begin position="22"/>
        <end position="67"/>
    </location>
</feature>
<protein>
    <submittedName>
        <fullName evidence="2">Putative secreted protein</fullName>
    </submittedName>
</protein>